<keyword evidence="2" id="KW-1185">Reference proteome</keyword>
<dbReference type="AlphaFoldDB" id="A0A917J6J7"/>
<proteinExistence type="predicted"/>
<organism evidence="1 2">
    <name type="scientific">Filimonas zeae</name>
    <dbReference type="NCBI Taxonomy" id="1737353"/>
    <lineage>
        <taxon>Bacteria</taxon>
        <taxon>Pseudomonadati</taxon>
        <taxon>Bacteroidota</taxon>
        <taxon>Chitinophagia</taxon>
        <taxon>Chitinophagales</taxon>
        <taxon>Chitinophagaceae</taxon>
        <taxon>Filimonas</taxon>
    </lineage>
</organism>
<protein>
    <submittedName>
        <fullName evidence="1">Uncharacterized protein</fullName>
    </submittedName>
</protein>
<gene>
    <name evidence="1" type="ORF">GCM10011379_55020</name>
</gene>
<dbReference type="EMBL" id="BMIB01000006">
    <property type="protein sequence ID" value="GGH81913.1"/>
    <property type="molecule type" value="Genomic_DNA"/>
</dbReference>
<comment type="caution">
    <text evidence="1">The sequence shown here is derived from an EMBL/GenBank/DDBJ whole genome shotgun (WGS) entry which is preliminary data.</text>
</comment>
<dbReference type="Proteomes" id="UP000627292">
    <property type="component" value="Unassembled WGS sequence"/>
</dbReference>
<accession>A0A917J6J7</accession>
<reference evidence="1" key="2">
    <citation type="submission" date="2020-09" db="EMBL/GenBank/DDBJ databases">
        <authorList>
            <person name="Sun Q."/>
            <person name="Zhou Y."/>
        </authorList>
    </citation>
    <scope>NUCLEOTIDE SEQUENCE</scope>
    <source>
        <strain evidence="1">CGMCC 1.15290</strain>
    </source>
</reference>
<reference evidence="1" key="1">
    <citation type="journal article" date="2014" name="Int. J. Syst. Evol. Microbiol.">
        <title>Complete genome sequence of Corynebacterium casei LMG S-19264T (=DSM 44701T), isolated from a smear-ripened cheese.</title>
        <authorList>
            <consortium name="US DOE Joint Genome Institute (JGI-PGF)"/>
            <person name="Walter F."/>
            <person name="Albersmeier A."/>
            <person name="Kalinowski J."/>
            <person name="Ruckert C."/>
        </authorList>
    </citation>
    <scope>NUCLEOTIDE SEQUENCE</scope>
    <source>
        <strain evidence="1">CGMCC 1.15290</strain>
    </source>
</reference>
<evidence type="ECO:0000313" key="1">
    <source>
        <dbReference type="EMBL" id="GGH81913.1"/>
    </source>
</evidence>
<name>A0A917J6J7_9BACT</name>
<sequence length="74" mass="8820">MIFLPSFFAHIPAFNKFMYDFNIILTKSPFRMKKPLKKQTGIMVVFSKAIKTIPGLFETKEKKEFKRWKNFLAN</sequence>
<evidence type="ECO:0000313" key="2">
    <source>
        <dbReference type="Proteomes" id="UP000627292"/>
    </source>
</evidence>